<evidence type="ECO:0000256" key="3">
    <source>
        <dbReference type="ARBA" id="ARBA00022801"/>
    </source>
</evidence>
<dbReference type="CDD" id="cd08963">
    <property type="entry name" value="L-asparaginase_I"/>
    <property type="match status" value="1"/>
</dbReference>
<dbReference type="InterPro" id="IPR041725">
    <property type="entry name" value="L-asparaginase_I"/>
</dbReference>
<dbReference type="SMART" id="SM00870">
    <property type="entry name" value="Asparaginase"/>
    <property type="match status" value="1"/>
</dbReference>
<keyword evidence="2" id="KW-0677">Repeat</keyword>
<proteinExistence type="inferred from homology"/>
<dbReference type="OrthoDB" id="542841at2759"/>
<dbReference type="PROSITE" id="PS51732">
    <property type="entry name" value="ASN_GLN_ASE_3"/>
    <property type="match status" value="1"/>
</dbReference>
<feature type="domain" description="L-asparaginase N-terminal" evidence="9">
    <location>
        <begin position="16"/>
        <end position="228"/>
    </location>
</feature>
<dbReference type="PIRSF" id="PIRSF500176">
    <property type="entry name" value="L_ASNase"/>
    <property type="match status" value="1"/>
</dbReference>
<dbReference type="Proteomes" id="UP000504634">
    <property type="component" value="Unplaced"/>
</dbReference>
<evidence type="ECO:0000256" key="8">
    <source>
        <dbReference type="PROSITE-ProRule" id="PRU10100"/>
    </source>
</evidence>
<dbReference type="EC" id="3.5.1.1" evidence="1"/>
<feature type="active site" evidence="7">
    <location>
        <position position="25"/>
    </location>
</feature>
<keyword evidence="4 6" id="KW-0040">ANK repeat</keyword>
<evidence type="ECO:0000256" key="1">
    <source>
        <dbReference type="ARBA" id="ARBA00012920"/>
    </source>
</evidence>
<dbReference type="PRINTS" id="PR00139">
    <property type="entry name" value="ASNGLNASE"/>
</dbReference>
<dbReference type="PIRSF" id="PIRSF001220">
    <property type="entry name" value="L-ASNase_gatD"/>
    <property type="match status" value="1"/>
</dbReference>
<dbReference type="GeneID" id="115621256"/>
<evidence type="ECO:0000259" key="10">
    <source>
        <dbReference type="Pfam" id="PF17763"/>
    </source>
</evidence>
<dbReference type="SUPFAM" id="SSF48403">
    <property type="entry name" value="Ankyrin repeat"/>
    <property type="match status" value="1"/>
</dbReference>
<organism evidence="11 12">
    <name type="scientific">Drosophila lebanonensis</name>
    <name type="common">Fruit fly</name>
    <name type="synonym">Scaptodrosophila lebanonensis</name>
    <dbReference type="NCBI Taxonomy" id="7225"/>
    <lineage>
        <taxon>Eukaryota</taxon>
        <taxon>Metazoa</taxon>
        <taxon>Ecdysozoa</taxon>
        <taxon>Arthropoda</taxon>
        <taxon>Hexapoda</taxon>
        <taxon>Insecta</taxon>
        <taxon>Pterygota</taxon>
        <taxon>Neoptera</taxon>
        <taxon>Endopterygota</taxon>
        <taxon>Diptera</taxon>
        <taxon>Brachycera</taxon>
        <taxon>Muscomorpha</taxon>
        <taxon>Ephydroidea</taxon>
        <taxon>Drosophilidae</taxon>
        <taxon>Scaptodrosophila</taxon>
    </lineage>
</organism>
<evidence type="ECO:0000256" key="4">
    <source>
        <dbReference type="ARBA" id="ARBA00023043"/>
    </source>
</evidence>
<feature type="repeat" description="ANK" evidence="6">
    <location>
        <begin position="539"/>
        <end position="571"/>
    </location>
</feature>
<feature type="repeat" description="ANK" evidence="6">
    <location>
        <begin position="440"/>
        <end position="472"/>
    </location>
</feature>
<name>A0A6J2T702_DROLE</name>
<dbReference type="InterPro" id="IPR027475">
    <property type="entry name" value="Asparaginase/glutaminase_AS2"/>
</dbReference>
<feature type="domain" description="Asparaginase/glutaminase C-terminal" evidence="10">
    <location>
        <begin position="247"/>
        <end position="363"/>
    </location>
</feature>
<dbReference type="InterPro" id="IPR020827">
    <property type="entry name" value="Asparaginase/glutaminase_AS1"/>
</dbReference>
<dbReference type="Pfam" id="PF00710">
    <property type="entry name" value="Asparaginase"/>
    <property type="match status" value="1"/>
</dbReference>
<dbReference type="InterPro" id="IPR006034">
    <property type="entry name" value="Asparaginase/glutaminase-like"/>
</dbReference>
<dbReference type="RefSeq" id="XP_030370712.1">
    <property type="nucleotide sequence ID" value="XM_030514852.1"/>
</dbReference>
<feature type="active site" evidence="8">
    <location>
        <position position="126"/>
    </location>
</feature>
<dbReference type="Gene3D" id="1.25.40.20">
    <property type="entry name" value="Ankyrin repeat-containing domain"/>
    <property type="match status" value="2"/>
</dbReference>
<dbReference type="FunFam" id="3.40.50.40:FF:000001">
    <property type="entry name" value="L-asparaginase 1"/>
    <property type="match status" value="1"/>
</dbReference>
<dbReference type="GO" id="GO:0006528">
    <property type="term" value="P:asparagine metabolic process"/>
    <property type="evidence" value="ECO:0007669"/>
    <property type="project" value="UniProtKB-ARBA"/>
</dbReference>
<dbReference type="InterPro" id="IPR040919">
    <property type="entry name" value="Asparaginase_C"/>
</dbReference>
<dbReference type="AlphaFoldDB" id="A0A6J2T702"/>
<dbReference type="InterPro" id="IPR037152">
    <property type="entry name" value="L-asparaginase_N_sf"/>
</dbReference>
<keyword evidence="3" id="KW-0378">Hydrolase</keyword>
<evidence type="ECO:0000259" key="9">
    <source>
        <dbReference type="Pfam" id="PF00710"/>
    </source>
</evidence>
<dbReference type="InterPro" id="IPR027474">
    <property type="entry name" value="L-asparaginase_N"/>
</dbReference>
<evidence type="ECO:0000313" key="12">
    <source>
        <dbReference type="RefSeq" id="XP_030370712.1"/>
    </source>
</evidence>
<dbReference type="InterPro" id="IPR036770">
    <property type="entry name" value="Ankyrin_rpt-contain_sf"/>
</dbReference>
<evidence type="ECO:0000313" key="11">
    <source>
        <dbReference type="Proteomes" id="UP000504634"/>
    </source>
</evidence>
<evidence type="ECO:0000256" key="2">
    <source>
        <dbReference type="ARBA" id="ARBA00022737"/>
    </source>
</evidence>
<dbReference type="Pfam" id="PF17763">
    <property type="entry name" value="Asparaginase_C"/>
    <property type="match status" value="1"/>
</dbReference>
<evidence type="ECO:0000256" key="5">
    <source>
        <dbReference type="ARBA" id="ARBA00061199"/>
    </source>
</evidence>
<sequence length="608" mass="67669">MPPKLTCTCRQKKEARVHVIYTGGTIGMMRDDAGVLAPMPNELPKRLREYPTCHDCKYQPTYFEDEEPPLVVPPVEGAPYRVLYDIVEYTPLLDSSSMGMDDWRRIACDVGENYYRYDGFVILHGTDTLAYTASALAFMLENLGKPVVVTGAQIPIFETRTDGRDNFLGSLLVAGNYNIPEVLVFFGNKILRGCRTTKISSESFHAFDSPNQSPLGETGINIEINSRQIFRPCNLAEFSVHDRLEPNVSLLRFYPGITPQIVRGVVSEPMRGVVLQTFGAGNVPTQSEELLDELRSAVDRGVLIINITQCGNGMVAPIYETGKVLTEMGVVPGYDMTQEAALTKLAYVLAKDDWDICNKRKVMTLSIRGELTTNKVAKINDIDLVEGVARTLHLSTAKEREQMCRTFFPALVATAVLEGDVQKLSDLREYGADLTATNSDGRTALHLASYAGRLKICCTLLAHGCPVAARDRFNRTALHEAVDTDNHLIIQLLRQNGAELRDPPEVQAEVLRALAERQACKRLESFRLAGANLTLADRTGRTPLHYACQLGHIEVVEYLLPYYPSRYIKDELGMTPMDYAKAANKDYIVTLLRARDKADRSDRCLCGD</sequence>
<dbReference type="InterPro" id="IPR036152">
    <property type="entry name" value="Asp/glu_Ase-like_sf"/>
</dbReference>
<dbReference type="SFLD" id="SFLDS00057">
    <property type="entry name" value="Glutaminase/Asparaginase"/>
    <property type="match status" value="1"/>
</dbReference>
<dbReference type="SUPFAM" id="SSF53774">
    <property type="entry name" value="Glutaminase/Asparaginase"/>
    <property type="match status" value="1"/>
</dbReference>
<gene>
    <name evidence="12" type="primary">LOC115621256</name>
</gene>
<comment type="similarity">
    <text evidence="5">In the N-terminal section; belongs to the asparaginase 1 family.</text>
</comment>
<reference evidence="12" key="1">
    <citation type="submission" date="2025-08" db="UniProtKB">
        <authorList>
            <consortium name="RefSeq"/>
        </authorList>
    </citation>
    <scope>IDENTIFICATION</scope>
    <source>
        <strain evidence="12">11010-0011.00</strain>
        <tissue evidence="12">Whole body</tissue>
    </source>
</reference>
<dbReference type="PROSITE" id="PS00917">
    <property type="entry name" value="ASN_GLN_ASE_2"/>
    <property type="match status" value="1"/>
</dbReference>
<dbReference type="PROSITE" id="PS50088">
    <property type="entry name" value="ANK_REPEAT"/>
    <property type="match status" value="2"/>
</dbReference>
<evidence type="ECO:0000256" key="7">
    <source>
        <dbReference type="PROSITE-ProRule" id="PRU10099"/>
    </source>
</evidence>
<dbReference type="PROSITE" id="PS50297">
    <property type="entry name" value="ANK_REP_REGION"/>
    <property type="match status" value="2"/>
</dbReference>
<dbReference type="GO" id="GO:0004067">
    <property type="term" value="F:asparaginase activity"/>
    <property type="evidence" value="ECO:0007669"/>
    <property type="project" value="UniProtKB-UniRule"/>
</dbReference>
<dbReference type="PANTHER" id="PTHR11707:SF28">
    <property type="entry name" value="60 KDA LYSOPHOSPHOLIPASE"/>
    <property type="match status" value="1"/>
</dbReference>
<dbReference type="Gene3D" id="3.40.50.40">
    <property type="match status" value="1"/>
</dbReference>
<evidence type="ECO:0000256" key="6">
    <source>
        <dbReference type="PROSITE-ProRule" id="PRU00023"/>
    </source>
</evidence>
<dbReference type="PANTHER" id="PTHR11707">
    <property type="entry name" value="L-ASPARAGINASE"/>
    <property type="match status" value="1"/>
</dbReference>
<dbReference type="InterPro" id="IPR027473">
    <property type="entry name" value="L-asparaginase_C"/>
</dbReference>
<dbReference type="InterPro" id="IPR006033">
    <property type="entry name" value="AsnA_fam"/>
</dbReference>
<dbReference type="InterPro" id="IPR002110">
    <property type="entry name" value="Ankyrin_rpt"/>
</dbReference>
<dbReference type="PROSITE" id="PS00144">
    <property type="entry name" value="ASN_GLN_ASE_1"/>
    <property type="match status" value="1"/>
</dbReference>
<dbReference type="Gene3D" id="3.40.50.1170">
    <property type="entry name" value="L-asparaginase, N-terminal domain"/>
    <property type="match status" value="1"/>
</dbReference>
<dbReference type="Pfam" id="PF12796">
    <property type="entry name" value="Ank_2"/>
    <property type="match status" value="2"/>
</dbReference>
<keyword evidence="11" id="KW-1185">Reference proteome</keyword>
<dbReference type="FunFam" id="3.40.50.1170:FF:000003">
    <property type="entry name" value="60 kDa lysophospholipase"/>
    <property type="match status" value="1"/>
</dbReference>
<protein>
    <recommendedName>
        <fullName evidence="1">asparaginase</fullName>
        <ecNumber evidence="1">3.5.1.1</ecNumber>
    </recommendedName>
</protein>
<dbReference type="NCBIfam" id="TIGR00519">
    <property type="entry name" value="asnASE_I"/>
    <property type="match status" value="1"/>
</dbReference>
<dbReference type="SMART" id="SM00248">
    <property type="entry name" value="ANK"/>
    <property type="match status" value="4"/>
</dbReference>
<accession>A0A6J2T702</accession>